<keyword evidence="5 10" id="KW-0145">Chemotaxis</keyword>
<keyword evidence="11" id="KW-0969">Cilium</keyword>
<dbReference type="NCBIfam" id="NF005435">
    <property type="entry name" value="PRK07021.1"/>
    <property type="match status" value="1"/>
</dbReference>
<organism evidence="11 12">
    <name type="scientific">Larsenimonas suaedae</name>
    <dbReference type="NCBI Taxonomy" id="1851019"/>
    <lineage>
        <taxon>Bacteria</taxon>
        <taxon>Pseudomonadati</taxon>
        <taxon>Pseudomonadota</taxon>
        <taxon>Gammaproteobacteria</taxon>
        <taxon>Oceanospirillales</taxon>
        <taxon>Halomonadaceae</taxon>
        <taxon>Larsenimonas</taxon>
    </lineage>
</organism>
<keyword evidence="6 10" id="KW-0812">Transmembrane</keyword>
<name>A0ABU1GT07_9GAMM</name>
<keyword evidence="8 10" id="KW-1133">Transmembrane helix</keyword>
<evidence type="ECO:0000313" key="11">
    <source>
        <dbReference type="EMBL" id="MDR5895162.1"/>
    </source>
</evidence>
<reference evidence="11 12" key="1">
    <citation type="submission" date="2023-04" db="EMBL/GenBank/DDBJ databases">
        <title>A long-awaited taxogenomic arrangement of the family Halomonadaceae.</title>
        <authorList>
            <person name="De La Haba R."/>
            <person name="Chuvochina M."/>
            <person name="Wittouck S."/>
            <person name="Arahal D.R."/>
            <person name="Sanchez-Porro C."/>
            <person name="Hugenholtz P."/>
            <person name="Ventosa A."/>
        </authorList>
    </citation>
    <scope>NUCLEOTIDE SEQUENCE [LARGE SCALE GENOMIC DNA]</scope>
    <source>
        <strain evidence="11 12">DSM 22428</strain>
    </source>
</reference>
<evidence type="ECO:0000256" key="9">
    <source>
        <dbReference type="ARBA" id="ARBA00023136"/>
    </source>
</evidence>
<comment type="subcellular location">
    <subcellularLocation>
        <location evidence="10">Cell inner membrane</location>
    </subcellularLocation>
    <subcellularLocation>
        <location evidence="2">Cell membrane</location>
        <topology evidence="2">Single-pass membrane protein</topology>
    </subcellularLocation>
</comment>
<comment type="caution">
    <text evidence="11">The sequence shown here is derived from an EMBL/GenBank/DDBJ whole genome shotgun (WGS) entry which is preliminary data.</text>
</comment>
<evidence type="ECO:0000313" key="12">
    <source>
        <dbReference type="Proteomes" id="UP001269375"/>
    </source>
</evidence>
<evidence type="ECO:0000256" key="10">
    <source>
        <dbReference type="RuleBase" id="RU364125"/>
    </source>
</evidence>
<sequence>MAKAKVKTASSDDAPNKKSKLWLIVLLSVLVTAGAAAGAYYFLLADDAPSEEVTEQAPPPPPPTPVFVELKPFTVNLGDNSGRMLYVGISLRVESAEAQTHMLEHMPEVRNRILLVLTSQDSKELATLEGKRQLADTISQAFDQPFEGAGQPITVSDVLFTDFIVQ</sequence>
<comment type="similarity">
    <text evidence="3 10">Belongs to the FliL family.</text>
</comment>
<feature type="transmembrane region" description="Helical" evidence="10">
    <location>
        <begin position="21"/>
        <end position="43"/>
    </location>
</feature>
<keyword evidence="11" id="KW-0966">Cell projection</keyword>
<evidence type="ECO:0000256" key="5">
    <source>
        <dbReference type="ARBA" id="ARBA00022500"/>
    </source>
</evidence>
<comment type="function">
    <text evidence="1 10">Controls the rotational direction of flagella during chemotaxis.</text>
</comment>
<keyword evidence="7 10" id="KW-0283">Flagellar rotation</keyword>
<accession>A0ABU1GT07</accession>
<keyword evidence="9 10" id="KW-0472">Membrane</keyword>
<keyword evidence="10" id="KW-0997">Cell inner membrane</keyword>
<proteinExistence type="inferred from homology"/>
<evidence type="ECO:0000256" key="2">
    <source>
        <dbReference type="ARBA" id="ARBA00004162"/>
    </source>
</evidence>
<evidence type="ECO:0000256" key="7">
    <source>
        <dbReference type="ARBA" id="ARBA00022779"/>
    </source>
</evidence>
<dbReference type="EMBL" id="JARWAO010000002">
    <property type="protein sequence ID" value="MDR5895162.1"/>
    <property type="molecule type" value="Genomic_DNA"/>
</dbReference>
<gene>
    <name evidence="11" type="primary">fliL</name>
    <name evidence="11" type="ORF">QC825_03595</name>
</gene>
<evidence type="ECO:0000256" key="8">
    <source>
        <dbReference type="ARBA" id="ARBA00022989"/>
    </source>
</evidence>
<evidence type="ECO:0000256" key="6">
    <source>
        <dbReference type="ARBA" id="ARBA00022692"/>
    </source>
</evidence>
<evidence type="ECO:0000256" key="1">
    <source>
        <dbReference type="ARBA" id="ARBA00002254"/>
    </source>
</evidence>
<dbReference type="RefSeq" id="WP_251590383.1">
    <property type="nucleotide sequence ID" value="NZ_JAMLJI010000001.1"/>
</dbReference>
<dbReference type="PANTHER" id="PTHR35091">
    <property type="entry name" value="FLAGELLAR PROTEIN FLIL"/>
    <property type="match status" value="1"/>
</dbReference>
<evidence type="ECO:0000256" key="3">
    <source>
        <dbReference type="ARBA" id="ARBA00008281"/>
    </source>
</evidence>
<dbReference type="PANTHER" id="PTHR35091:SF2">
    <property type="entry name" value="FLAGELLAR PROTEIN FLIL"/>
    <property type="match status" value="1"/>
</dbReference>
<evidence type="ECO:0000256" key="4">
    <source>
        <dbReference type="ARBA" id="ARBA00022475"/>
    </source>
</evidence>
<dbReference type="Pfam" id="PF03748">
    <property type="entry name" value="FliL"/>
    <property type="match status" value="1"/>
</dbReference>
<keyword evidence="12" id="KW-1185">Reference proteome</keyword>
<dbReference type="InterPro" id="IPR005503">
    <property type="entry name" value="FliL"/>
</dbReference>
<protein>
    <recommendedName>
        <fullName evidence="10">Flagellar protein FliL</fullName>
    </recommendedName>
</protein>
<dbReference type="Proteomes" id="UP001269375">
    <property type="component" value="Unassembled WGS sequence"/>
</dbReference>
<keyword evidence="11" id="KW-0282">Flagellum</keyword>
<keyword evidence="4" id="KW-1003">Cell membrane</keyword>